<dbReference type="UniPathway" id="UPA00028">
    <property type="reaction ID" value="UER00005"/>
</dbReference>
<evidence type="ECO:0000256" key="10">
    <source>
        <dbReference type="ARBA" id="ARBA00032806"/>
    </source>
</evidence>
<dbReference type="PANTHER" id="PTHR21299">
    <property type="entry name" value="CYTIDYLATE KINASE/PANTOATE-BETA-ALANINE LIGASE"/>
    <property type="match status" value="1"/>
</dbReference>
<comment type="pathway">
    <text evidence="1">Cofactor biosynthesis; (R)-pantothenate biosynthesis; (R)-pantothenate from (R)-pantoate and beta-alanine: step 1/1.</text>
</comment>
<evidence type="ECO:0000256" key="12">
    <source>
        <dbReference type="SAM" id="MobiDB-lite"/>
    </source>
</evidence>
<dbReference type="PANTHER" id="PTHR21299:SF1">
    <property type="entry name" value="PANTOATE--BETA-ALANINE LIGASE"/>
    <property type="match status" value="1"/>
</dbReference>
<evidence type="ECO:0000256" key="2">
    <source>
        <dbReference type="ARBA" id="ARBA00009256"/>
    </source>
</evidence>
<dbReference type="GO" id="GO:0004592">
    <property type="term" value="F:pantoate-beta-alanine ligase activity"/>
    <property type="evidence" value="ECO:0007669"/>
    <property type="project" value="UniProtKB-EC"/>
</dbReference>
<keyword evidence="7" id="KW-0547">Nucleotide-binding</keyword>
<evidence type="ECO:0000256" key="8">
    <source>
        <dbReference type="ARBA" id="ARBA00022840"/>
    </source>
</evidence>
<dbReference type="Gene3D" id="3.30.1300.10">
    <property type="entry name" value="Pantoate-beta-alanine ligase, C-terminal domain"/>
    <property type="match status" value="1"/>
</dbReference>
<evidence type="ECO:0000313" key="14">
    <source>
        <dbReference type="Proteomes" id="UP000186601"/>
    </source>
</evidence>
<dbReference type="GO" id="GO:0005524">
    <property type="term" value="F:ATP binding"/>
    <property type="evidence" value="ECO:0007669"/>
    <property type="project" value="UniProtKB-KW"/>
</dbReference>
<dbReference type="SUPFAM" id="SSF52374">
    <property type="entry name" value="Nucleotidylyl transferase"/>
    <property type="match status" value="2"/>
</dbReference>
<dbReference type="InterPro" id="IPR003721">
    <property type="entry name" value="Pantoate_ligase"/>
</dbReference>
<proteinExistence type="inferred from homology"/>
<keyword evidence="8" id="KW-0067">ATP-binding</keyword>
<dbReference type="AlphaFoldDB" id="A0A2R6NX17"/>
<gene>
    <name evidence="13" type="ORF">PHLCEN_2v7478</name>
</gene>
<reference evidence="13 14" key="1">
    <citation type="submission" date="2018-02" db="EMBL/GenBank/DDBJ databases">
        <title>Genome sequence of the basidiomycete white-rot fungus Phlebia centrifuga.</title>
        <authorList>
            <person name="Granchi Z."/>
            <person name="Peng M."/>
            <person name="de Vries R.P."/>
            <person name="Hilden K."/>
            <person name="Makela M.R."/>
            <person name="Grigoriev I."/>
            <person name="Riley R."/>
        </authorList>
    </citation>
    <scope>NUCLEOTIDE SEQUENCE [LARGE SCALE GENOMIC DNA]</scope>
    <source>
        <strain evidence="13 14">FBCC195</strain>
    </source>
</reference>
<keyword evidence="6" id="KW-0566">Pantothenate biosynthesis</keyword>
<dbReference type="Gene3D" id="3.40.50.620">
    <property type="entry name" value="HUPs"/>
    <property type="match status" value="1"/>
</dbReference>
<comment type="caution">
    <text evidence="13">The sequence shown here is derived from an EMBL/GenBank/DDBJ whole genome shotgun (WGS) entry which is preliminary data.</text>
</comment>
<dbReference type="InterPro" id="IPR042176">
    <property type="entry name" value="Pantoate_ligase_C"/>
</dbReference>
<dbReference type="EMBL" id="MLYV02000751">
    <property type="protein sequence ID" value="PSR78282.1"/>
    <property type="molecule type" value="Genomic_DNA"/>
</dbReference>
<accession>A0A2R6NX17</accession>
<dbReference type="STRING" id="98765.A0A2R6NX17"/>
<comment type="catalytic activity">
    <reaction evidence="11">
        <text>(R)-pantoate + beta-alanine + ATP = (R)-pantothenate + AMP + diphosphate + H(+)</text>
        <dbReference type="Rhea" id="RHEA:10912"/>
        <dbReference type="ChEBI" id="CHEBI:15378"/>
        <dbReference type="ChEBI" id="CHEBI:15980"/>
        <dbReference type="ChEBI" id="CHEBI:29032"/>
        <dbReference type="ChEBI" id="CHEBI:30616"/>
        <dbReference type="ChEBI" id="CHEBI:33019"/>
        <dbReference type="ChEBI" id="CHEBI:57966"/>
        <dbReference type="ChEBI" id="CHEBI:456215"/>
        <dbReference type="EC" id="6.3.2.1"/>
    </reaction>
</comment>
<dbReference type="Proteomes" id="UP000186601">
    <property type="component" value="Unassembled WGS sequence"/>
</dbReference>
<protein>
    <recommendedName>
        <fullName evidence="4">Pantoate--beta-alanine ligase</fullName>
        <ecNumber evidence="3">6.3.2.1</ecNumber>
    </recommendedName>
    <alternativeName>
        <fullName evidence="10">Pantoate-activating enzyme</fullName>
    </alternativeName>
    <alternativeName>
        <fullName evidence="9">Pantothenate synthetase</fullName>
    </alternativeName>
</protein>
<evidence type="ECO:0000313" key="13">
    <source>
        <dbReference type="EMBL" id="PSR78282.1"/>
    </source>
</evidence>
<dbReference type="InterPro" id="IPR014729">
    <property type="entry name" value="Rossmann-like_a/b/a_fold"/>
</dbReference>
<name>A0A2R6NX17_9APHY</name>
<evidence type="ECO:0000256" key="9">
    <source>
        <dbReference type="ARBA" id="ARBA00029902"/>
    </source>
</evidence>
<keyword evidence="5" id="KW-0436">Ligase</keyword>
<evidence type="ECO:0000256" key="5">
    <source>
        <dbReference type="ARBA" id="ARBA00022598"/>
    </source>
</evidence>
<keyword evidence="14" id="KW-1185">Reference proteome</keyword>
<dbReference type="OrthoDB" id="2020436at2759"/>
<evidence type="ECO:0000256" key="7">
    <source>
        <dbReference type="ARBA" id="ARBA00022741"/>
    </source>
</evidence>
<dbReference type="Pfam" id="PF02569">
    <property type="entry name" value="Pantoate_ligase"/>
    <property type="match status" value="2"/>
</dbReference>
<feature type="region of interest" description="Disordered" evidence="12">
    <location>
        <begin position="205"/>
        <end position="224"/>
    </location>
</feature>
<evidence type="ECO:0000256" key="1">
    <source>
        <dbReference type="ARBA" id="ARBA00004990"/>
    </source>
</evidence>
<comment type="similarity">
    <text evidence="2">Belongs to the pantothenate synthetase family.</text>
</comment>
<evidence type="ECO:0000256" key="3">
    <source>
        <dbReference type="ARBA" id="ARBA00012219"/>
    </source>
</evidence>
<sequence length="378" mass="41365">MSSDSGLPPSSIPILTSVASYRKWRQKAFEEKKSVGFVATMGALHDGHASLVRHSLVDNDLTVVSIFVNPAQFAPHEDLTTYPRTLPRDLEVLAALSLTTGNDLRTPSAVFLPSVHDMYPSGISQNVADQKGTFVEVKGFSHQMEGQTRPTFFRGVSTVVTKLFNIIQVCIRCSIFAILATDHACGLVAYTDVLRTEGYPTGPLAPANDSRFTPLPSDAREPQYRTHSTVSRYSGSFGPVLTPQSDPITSLALSSRNAYLTQSERDIAAPKMYAAMQKVKSHWESGRNKADSINEACAYLEKIAKDLAAQDPTIDVKLDYIEMNDPDSFEVVPDVTTQTTWEAEAKGRPVILSAAMWVGKTRLIDNIILGDKTLLGIL</sequence>
<evidence type="ECO:0000256" key="6">
    <source>
        <dbReference type="ARBA" id="ARBA00022655"/>
    </source>
</evidence>
<evidence type="ECO:0000256" key="11">
    <source>
        <dbReference type="ARBA" id="ARBA00048258"/>
    </source>
</evidence>
<dbReference type="HAMAP" id="MF_00158">
    <property type="entry name" value="PanC"/>
    <property type="match status" value="1"/>
</dbReference>
<dbReference type="GO" id="GO:0015940">
    <property type="term" value="P:pantothenate biosynthetic process"/>
    <property type="evidence" value="ECO:0007669"/>
    <property type="project" value="UniProtKB-UniPathway"/>
</dbReference>
<organism evidence="13 14">
    <name type="scientific">Hermanssonia centrifuga</name>
    <dbReference type="NCBI Taxonomy" id="98765"/>
    <lineage>
        <taxon>Eukaryota</taxon>
        <taxon>Fungi</taxon>
        <taxon>Dikarya</taxon>
        <taxon>Basidiomycota</taxon>
        <taxon>Agaricomycotina</taxon>
        <taxon>Agaricomycetes</taxon>
        <taxon>Polyporales</taxon>
        <taxon>Meruliaceae</taxon>
        <taxon>Hermanssonia</taxon>
    </lineage>
</organism>
<dbReference type="EC" id="6.3.2.1" evidence="3"/>
<evidence type="ECO:0000256" key="4">
    <source>
        <dbReference type="ARBA" id="ARBA00015647"/>
    </source>
</evidence>